<dbReference type="SUPFAM" id="SSF51197">
    <property type="entry name" value="Clavaminate synthase-like"/>
    <property type="match status" value="1"/>
</dbReference>
<dbReference type="EMBL" id="CP059733">
    <property type="protein sequence ID" value="WDE05956.1"/>
    <property type="molecule type" value="Genomic_DNA"/>
</dbReference>
<dbReference type="AlphaFoldDB" id="A0AAF0C9Y9"/>
<proteinExistence type="predicted"/>
<dbReference type="Gene3D" id="2.60.120.330">
    <property type="entry name" value="B-lactam Antibiotic, Isopenicillin N Synthase, Chain"/>
    <property type="match status" value="1"/>
</dbReference>
<dbReference type="Pfam" id="PF05118">
    <property type="entry name" value="Asp_Arg_Hydrox"/>
    <property type="match status" value="1"/>
</dbReference>
<protein>
    <submittedName>
        <fullName evidence="2">Aspartyl/asparaginyl beta-hydroxylase domain-containing protein</fullName>
    </submittedName>
</protein>
<dbReference type="RefSeq" id="WP_044840343.1">
    <property type="nucleotide sequence ID" value="NZ_CP059733.1"/>
</dbReference>
<evidence type="ECO:0000259" key="1">
    <source>
        <dbReference type="Pfam" id="PF05118"/>
    </source>
</evidence>
<accession>A0AAF0C9Y9</accession>
<feature type="domain" description="Aspartyl/asparaginy/proline hydroxylase" evidence="1">
    <location>
        <begin position="78"/>
        <end position="179"/>
    </location>
</feature>
<reference evidence="2 3" key="1">
    <citation type="journal article" date="2015" name="Genome Announc.">
        <title>Draft Genome Sequences of Marine Isolates of Thalassomonas viridans and Thalassomonas actiniarum.</title>
        <authorList>
            <person name="Olonade I."/>
            <person name="van Zyl L.J."/>
            <person name="Trindade M."/>
        </authorList>
    </citation>
    <scope>NUCLEOTIDE SEQUENCE [LARGE SCALE GENOMIC DNA]</scope>
    <source>
        <strain evidence="2 3">XOM25</strain>
    </source>
</reference>
<gene>
    <name evidence="2" type="ORF">SG34_003225</name>
</gene>
<dbReference type="InterPro" id="IPR027443">
    <property type="entry name" value="IPNS-like_sf"/>
</dbReference>
<organism evidence="2 3">
    <name type="scientific">Thalassomonas viridans</name>
    <dbReference type="NCBI Taxonomy" id="137584"/>
    <lineage>
        <taxon>Bacteria</taxon>
        <taxon>Pseudomonadati</taxon>
        <taxon>Pseudomonadota</taxon>
        <taxon>Gammaproteobacteria</taxon>
        <taxon>Alteromonadales</taxon>
        <taxon>Colwelliaceae</taxon>
        <taxon>Thalassomonas</taxon>
    </lineage>
</organism>
<reference evidence="2 3" key="2">
    <citation type="journal article" date="2022" name="Mar. Drugs">
        <title>Bioassay-Guided Fractionation Leads to the Detection of Cholic Acid Generated by the Rare Thalassomonas sp.</title>
        <authorList>
            <person name="Pheiffer F."/>
            <person name="Schneider Y.K."/>
            <person name="Hansen E.H."/>
            <person name="Andersen J.H."/>
            <person name="Isaksson J."/>
            <person name="Busche T."/>
            <person name="R C."/>
            <person name="Kalinowski J."/>
            <person name="Zyl L.V."/>
            <person name="Trindade M."/>
        </authorList>
    </citation>
    <scope>NUCLEOTIDE SEQUENCE [LARGE SCALE GENOMIC DNA]</scope>
    <source>
        <strain evidence="2 3">XOM25</strain>
    </source>
</reference>
<dbReference type="Proteomes" id="UP000032352">
    <property type="component" value="Chromosome"/>
</dbReference>
<evidence type="ECO:0000313" key="3">
    <source>
        <dbReference type="Proteomes" id="UP000032352"/>
    </source>
</evidence>
<dbReference type="KEGG" id="tvd:SG34_003225"/>
<keyword evidence="3" id="KW-1185">Reference proteome</keyword>
<dbReference type="InterPro" id="IPR007803">
    <property type="entry name" value="Asp/Arg/Pro-Hydrxlase"/>
</dbReference>
<name>A0AAF0C9Y9_9GAMM</name>
<evidence type="ECO:0000313" key="2">
    <source>
        <dbReference type="EMBL" id="WDE05956.1"/>
    </source>
</evidence>
<sequence length="193" mass="21523">MSAVIAFAKLPAVFDVNGLNRDLGSLESESWIEHVNKRDYQGGWDVLPLRCPRKFLEQHVILQSFAIEAGDDWANLPVLELCPAIAAVLDYFQCPLKAVRLMRLNPGAYIQPHRDKELAIEYGEARIHLPICGAEQVEFLVDGKIVPMGAGELWYLNADMEHSVRNNGTGARVNLVIDCTVNAWLKLIIESNG</sequence>